<keyword evidence="1" id="KW-0732">Signal</keyword>
<dbReference type="InterPro" id="IPR019660">
    <property type="entry name" value="Put_sensory_transdc_reg_YbjN"/>
</dbReference>
<gene>
    <name evidence="2" type="ORF">ACFOMH_06005</name>
</gene>
<evidence type="ECO:0000313" key="2">
    <source>
        <dbReference type="EMBL" id="MFC3527723.1"/>
    </source>
</evidence>
<proteinExistence type="predicted"/>
<sequence>MRALIPLLVVALLTAPAVAAQNRGDADAVARMMAEAGLSVTRLTDRKGDPMLESQIEGAVFHVNFYDCRPACQAMQFSAGFQLDAPMPMEMANLWNRDRRFARVYLDSSGDPFIEMDIGLAGDGIGRKNFDDALETWRILLQDFREFIDW</sequence>
<protein>
    <submittedName>
        <fullName evidence="2">YbjN domain-containing protein</fullName>
    </submittedName>
</protein>
<comment type="caution">
    <text evidence="2">The sequence shown here is derived from an EMBL/GenBank/DDBJ whole genome shotgun (WGS) entry which is preliminary data.</text>
</comment>
<evidence type="ECO:0000256" key="1">
    <source>
        <dbReference type="SAM" id="SignalP"/>
    </source>
</evidence>
<accession>A0ABV7R0T6</accession>
<organism evidence="2 3">
    <name type="scientific">Paracoccus mangrovi</name>
    <dbReference type="NCBI Taxonomy" id="1715645"/>
    <lineage>
        <taxon>Bacteria</taxon>
        <taxon>Pseudomonadati</taxon>
        <taxon>Pseudomonadota</taxon>
        <taxon>Alphaproteobacteria</taxon>
        <taxon>Rhodobacterales</taxon>
        <taxon>Paracoccaceae</taxon>
        <taxon>Paracoccus</taxon>
    </lineage>
</organism>
<dbReference type="Proteomes" id="UP001595721">
    <property type="component" value="Unassembled WGS sequence"/>
</dbReference>
<keyword evidence="3" id="KW-1185">Reference proteome</keyword>
<reference evidence="3" key="1">
    <citation type="journal article" date="2019" name="Int. J. Syst. Evol. Microbiol.">
        <title>The Global Catalogue of Microorganisms (GCM) 10K type strain sequencing project: providing services to taxonomists for standard genome sequencing and annotation.</title>
        <authorList>
            <consortium name="The Broad Institute Genomics Platform"/>
            <consortium name="The Broad Institute Genome Sequencing Center for Infectious Disease"/>
            <person name="Wu L."/>
            <person name="Ma J."/>
        </authorList>
    </citation>
    <scope>NUCLEOTIDE SEQUENCE [LARGE SCALE GENOMIC DNA]</scope>
    <source>
        <strain evidence="3">KCTC 42899</strain>
    </source>
</reference>
<feature type="chain" id="PRO_5047499654" evidence="1">
    <location>
        <begin position="20"/>
        <end position="150"/>
    </location>
</feature>
<name>A0ABV7R0T6_9RHOB</name>
<dbReference type="EMBL" id="JBHRXJ010000003">
    <property type="protein sequence ID" value="MFC3527723.1"/>
    <property type="molecule type" value="Genomic_DNA"/>
</dbReference>
<dbReference type="CDD" id="cd17511">
    <property type="entry name" value="YbjN_AmyR-like"/>
    <property type="match status" value="1"/>
</dbReference>
<feature type="signal peptide" evidence="1">
    <location>
        <begin position="1"/>
        <end position="19"/>
    </location>
</feature>
<dbReference type="Pfam" id="PF10722">
    <property type="entry name" value="YbjN"/>
    <property type="match status" value="1"/>
</dbReference>
<dbReference type="RefSeq" id="WP_374423540.1">
    <property type="nucleotide sequence ID" value="NZ_JBHRXJ010000003.1"/>
</dbReference>
<evidence type="ECO:0000313" key="3">
    <source>
        <dbReference type="Proteomes" id="UP001595721"/>
    </source>
</evidence>